<gene>
    <name evidence="1" type="ORF">NCTC13148_00081</name>
</gene>
<dbReference type="AlphaFoldDB" id="A0A377BD86"/>
<sequence>MCGRSVAFWAVEKRAFAGRGWGQSLRGGVRERAVVAQVGFCVVGVSPWSGGARPAIGVLSPLYPGAVAFPLSRNRMKYM</sequence>
<dbReference type="Proteomes" id="UP000254255">
    <property type="component" value="Unassembled WGS sequence"/>
</dbReference>
<accession>A0A377BD86</accession>
<reference evidence="1 2" key="1">
    <citation type="submission" date="2018-06" db="EMBL/GenBank/DDBJ databases">
        <authorList>
            <consortium name="Pathogen Informatics"/>
            <person name="Doyle S."/>
        </authorList>
    </citation>
    <scope>NUCLEOTIDE SEQUENCE [LARGE SCALE GENOMIC DNA]</scope>
    <source>
        <strain evidence="1 2">NCTC13148</strain>
    </source>
</reference>
<dbReference type="EMBL" id="UGET01000001">
    <property type="protein sequence ID" value="STL59305.1"/>
    <property type="molecule type" value="Genomic_DNA"/>
</dbReference>
<evidence type="ECO:0000313" key="1">
    <source>
        <dbReference type="EMBL" id="STL59305.1"/>
    </source>
</evidence>
<evidence type="ECO:0000313" key="2">
    <source>
        <dbReference type="Proteomes" id="UP000254255"/>
    </source>
</evidence>
<protein>
    <submittedName>
        <fullName evidence="1">Uncharacterized protein</fullName>
    </submittedName>
</protein>
<name>A0A377BD86_ECOLX</name>
<proteinExistence type="predicted"/>
<organism evidence="1 2">
    <name type="scientific">Escherichia coli</name>
    <dbReference type="NCBI Taxonomy" id="562"/>
    <lineage>
        <taxon>Bacteria</taxon>
        <taxon>Pseudomonadati</taxon>
        <taxon>Pseudomonadota</taxon>
        <taxon>Gammaproteobacteria</taxon>
        <taxon>Enterobacterales</taxon>
        <taxon>Enterobacteriaceae</taxon>
        <taxon>Escherichia</taxon>
    </lineage>
</organism>